<evidence type="ECO:0000313" key="1">
    <source>
        <dbReference type="EMBL" id="PWN53425.1"/>
    </source>
</evidence>
<reference evidence="1 2" key="1">
    <citation type="journal article" date="2018" name="Mol. Biol. Evol.">
        <title>Broad Genomic Sampling Reveals a Smut Pathogenic Ancestry of the Fungal Clade Ustilaginomycotina.</title>
        <authorList>
            <person name="Kijpornyongpan T."/>
            <person name="Mondo S.J."/>
            <person name="Barry K."/>
            <person name="Sandor L."/>
            <person name="Lee J."/>
            <person name="Lipzen A."/>
            <person name="Pangilinan J."/>
            <person name="LaButti K."/>
            <person name="Hainaut M."/>
            <person name="Henrissat B."/>
            <person name="Grigoriev I.V."/>
            <person name="Spatafora J.W."/>
            <person name="Aime M.C."/>
        </authorList>
    </citation>
    <scope>NUCLEOTIDE SEQUENCE [LARGE SCALE GENOMIC DNA]</scope>
    <source>
        <strain evidence="1 2">SA 807</strain>
    </source>
</reference>
<dbReference type="Proteomes" id="UP000245626">
    <property type="component" value="Unassembled WGS sequence"/>
</dbReference>
<protein>
    <submittedName>
        <fullName evidence="1">Eukaryotic type KH-domain (KH-domain type I)</fullName>
    </submittedName>
</protein>
<evidence type="ECO:0000313" key="2">
    <source>
        <dbReference type="Proteomes" id="UP000245626"/>
    </source>
</evidence>
<name>A0ACD0P5P2_9BASI</name>
<proteinExistence type="predicted"/>
<gene>
    <name evidence="1" type="ORF">IE53DRAFT_384076</name>
</gene>
<keyword evidence="2" id="KW-1185">Reference proteome</keyword>
<accession>A0ACD0P5P2</accession>
<dbReference type="EMBL" id="KZ819726">
    <property type="protein sequence ID" value="PWN53425.1"/>
    <property type="molecule type" value="Genomic_DNA"/>
</dbReference>
<sequence>MAETKRARSTSNSPEPDAKRANIDAEAKKTSGKEKTGSKEMASNDNADLKRTEEKDAVDLGPADSAEDSGISADPKRDNSDGAGPSNGAGADGSADGADGRGSQSADNSELQPTQIAMRALIVTGDASIIIGKQGKHINEIRDKSGARLNISESIPGNPERIMTVTGPLDAVSKAFGLIVRRINDEPFDSPSVPGSRAVTIRFVVPNSRMGSVIGKQGSKIKEIQEASGARLTAGEAMLPGSTERVLSISGVADAVHIAVYYVGTILLEHQDRNANNMSYRPSAGPSRGAMAGAAGGYPPAGGFSYPGQAPVQGAGPYGPGAPQLPPGSQTQQIFIPNDLVGCIIGKGGQKINEIRQMSASHIKIMEPGAGIAAGGSGSERLVTITGPPPNIQMAVSLLYQRLEQEKMRLAQGGAP</sequence>
<organism evidence="1 2">
    <name type="scientific">Violaceomyces palustris</name>
    <dbReference type="NCBI Taxonomy" id="1673888"/>
    <lineage>
        <taxon>Eukaryota</taxon>
        <taxon>Fungi</taxon>
        <taxon>Dikarya</taxon>
        <taxon>Basidiomycota</taxon>
        <taxon>Ustilaginomycotina</taxon>
        <taxon>Ustilaginomycetes</taxon>
        <taxon>Violaceomycetales</taxon>
        <taxon>Violaceomycetaceae</taxon>
        <taxon>Violaceomyces</taxon>
    </lineage>
</organism>